<evidence type="ECO:0000256" key="4">
    <source>
        <dbReference type="ARBA" id="ARBA00023315"/>
    </source>
</evidence>
<dbReference type="CDD" id="cd04301">
    <property type="entry name" value="NAT_SF"/>
    <property type="match status" value="1"/>
</dbReference>
<dbReference type="InterPro" id="IPR016181">
    <property type="entry name" value="Acyl_CoA_acyltransferase"/>
</dbReference>
<keyword evidence="4" id="KW-0012">Acyltransferase</keyword>
<accession>A0A2T1C335</accession>
<dbReference type="InterPro" id="IPR050680">
    <property type="entry name" value="YpeA/RimI_acetyltransf"/>
</dbReference>
<dbReference type="Gene3D" id="3.40.630.30">
    <property type="match status" value="1"/>
</dbReference>
<dbReference type="PANTHER" id="PTHR43420">
    <property type="entry name" value="ACETYLTRANSFERASE"/>
    <property type="match status" value="1"/>
</dbReference>
<organism evidence="6 7">
    <name type="scientific">Merismopedia glauca CCAP 1448/3</name>
    <dbReference type="NCBI Taxonomy" id="1296344"/>
    <lineage>
        <taxon>Bacteria</taxon>
        <taxon>Bacillati</taxon>
        <taxon>Cyanobacteriota</taxon>
        <taxon>Cyanophyceae</taxon>
        <taxon>Synechococcales</taxon>
        <taxon>Merismopediaceae</taxon>
        <taxon>Merismopedia</taxon>
    </lineage>
</organism>
<keyword evidence="7" id="KW-1185">Reference proteome</keyword>
<feature type="domain" description="N-acetyltransferase" evidence="5">
    <location>
        <begin position="5"/>
        <end position="172"/>
    </location>
</feature>
<gene>
    <name evidence="6" type="primary">rimI</name>
    <name evidence="6" type="ORF">C7B64_11930</name>
</gene>
<evidence type="ECO:0000313" key="7">
    <source>
        <dbReference type="Proteomes" id="UP000238762"/>
    </source>
</evidence>
<reference evidence="6 7" key="1">
    <citation type="submission" date="2018-02" db="EMBL/GenBank/DDBJ databases">
        <authorList>
            <person name="Cohen D.B."/>
            <person name="Kent A.D."/>
        </authorList>
    </citation>
    <scope>NUCLEOTIDE SEQUENCE [LARGE SCALE GENOMIC DNA]</scope>
    <source>
        <strain evidence="6 7">CCAP 1448/3</strain>
    </source>
</reference>
<keyword evidence="2" id="KW-0963">Cytoplasm</keyword>
<evidence type="ECO:0000256" key="1">
    <source>
        <dbReference type="ARBA" id="ARBA00005395"/>
    </source>
</evidence>
<evidence type="ECO:0000256" key="3">
    <source>
        <dbReference type="ARBA" id="ARBA00022679"/>
    </source>
</evidence>
<dbReference type="SUPFAM" id="SSF55729">
    <property type="entry name" value="Acyl-CoA N-acyltransferases (Nat)"/>
    <property type="match status" value="1"/>
</dbReference>
<dbReference type="GO" id="GO:0008080">
    <property type="term" value="F:N-acetyltransferase activity"/>
    <property type="evidence" value="ECO:0007669"/>
    <property type="project" value="InterPro"/>
</dbReference>
<evidence type="ECO:0000256" key="2">
    <source>
        <dbReference type="ARBA" id="ARBA00022490"/>
    </source>
</evidence>
<evidence type="ECO:0000259" key="5">
    <source>
        <dbReference type="PROSITE" id="PS51186"/>
    </source>
</evidence>
<dbReference type="InterPro" id="IPR006464">
    <property type="entry name" value="AcTrfase_RimI/Ard1"/>
</dbReference>
<sequence length="196" mass="22280">MVTYLQFKPLTAADLPAVLELDQLCFSGLWTLEGYQRELASDRSHFLLLSVAHRDGLANNLSEPTTVATKIPHIEITDNLLGIGCFWSIVEESHITLLAIHPKYRRQGLGQMLLYGLLKKAWEEGLERATLEVRAGNQDAISLYAKFGFKLAGKRPRYYQDNNEDALILWRGGLQYPEFAQTLANWEIEISDRHCC</sequence>
<comment type="similarity">
    <text evidence="1">Belongs to the acetyltransferase family. RimI subfamily.</text>
</comment>
<protein>
    <submittedName>
        <fullName evidence="6">Ribosomal-protein-alanine N-acetyltransferase</fullName>
    </submittedName>
</protein>
<dbReference type="PANTHER" id="PTHR43420:SF44">
    <property type="entry name" value="ACETYLTRANSFERASE YPEA"/>
    <property type="match status" value="1"/>
</dbReference>
<dbReference type="PROSITE" id="PS51186">
    <property type="entry name" value="GNAT"/>
    <property type="match status" value="1"/>
</dbReference>
<dbReference type="InterPro" id="IPR000182">
    <property type="entry name" value="GNAT_dom"/>
</dbReference>
<evidence type="ECO:0000313" key="6">
    <source>
        <dbReference type="EMBL" id="PSB02679.1"/>
    </source>
</evidence>
<keyword evidence="3 6" id="KW-0808">Transferase</keyword>
<dbReference type="NCBIfam" id="TIGR01575">
    <property type="entry name" value="rimI"/>
    <property type="match status" value="1"/>
</dbReference>
<dbReference type="AlphaFoldDB" id="A0A2T1C335"/>
<proteinExistence type="inferred from homology"/>
<dbReference type="OrthoDB" id="9794566at2"/>
<comment type="caution">
    <text evidence="6">The sequence shown here is derived from an EMBL/GenBank/DDBJ whole genome shotgun (WGS) entry which is preliminary data.</text>
</comment>
<dbReference type="RefSeq" id="WP_106288879.1">
    <property type="nucleotide sequence ID" value="NZ_CAWNTC010000045.1"/>
</dbReference>
<dbReference type="Pfam" id="PF00583">
    <property type="entry name" value="Acetyltransf_1"/>
    <property type="match status" value="1"/>
</dbReference>
<dbReference type="EMBL" id="PVWJ01000052">
    <property type="protein sequence ID" value="PSB02679.1"/>
    <property type="molecule type" value="Genomic_DNA"/>
</dbReference>
<reference evidence="6 7" key="2">
    <citation type="submission" date="2018-03" db="EMBL/GenBank/DDBJ databases">
        <title>The ancient ancestry and fast evolution of plastids.</title>
        <authorList>
            <person name="Moore K.R."/>
            <person name="Magnabosco C."/>
            <person name="Momper L."/>
            <person name="Gold D.A."/>
            <person name="Bosak T."/>
            <person name="Fournier G.P."/>
        </authorList>
    </citation>
    <scope>NUCLEOTIDE SEQUENCE [LARGE SCALE GENOMIC DNA]</scope>
    <source>
        <strain evidence="6 7">CCAP 1448/3</strain>
    </source>
</reference>
<name>A0A2T1C335_9CYAN</name>
<dbReference type="Proteomes" id="UP000238762">
    <property type="component" value="Unassembled WGS sequence"/>
</dbReference>